<dbReference type="SMART" id="SM00269">
    <property type="entry name" value="BowB"/>
    <property type="match status" value="1"/>
</dbReference>
<dbReference type="PANTHER" id="PTHR33479:SF19">
    <property type="entry name" value="BOWMAN-BIRK TYPE PROTEINASE INHIBITOR C-II"/>
    <property type="match status" value="1"/>
</dbReference>
<dbReference type="FunFam" id="2.10.69.10:FF:000001">
    <property type="entry name" value="Bowman-Birk type proteinase inhibitor"/>
    <property type="match status" value="1"/>
</dbReference>
<dbReference type="CDD" id="cd00023">
    <property type="entry name" value="BBI"/>
    <property type="match status" value="1"/>
</dbReference>
<dbReference type="Gene3D" id="2.10.69.10">
    <property type="entry name" value="Cysteine Protease (Bromelain) Inhibitor, subunit H"/>
    <property type="match status" value="1"/>
</dbReference>
<keyword evidence="3 7" id="KW-0722">Serine protease inhibitor</keyword>
<reference evidence="12" key="2">
    <citation type="submission" date="2019-12" db="PDB data bank">
        <title>Crystal structure of a double headed Bowman-birk protease inhibitor protein from chickpea.</title>
        <authorList>
            <person name="Sharma U."/>
            <person name="Suresh C.G."/>
        </authorList>
    </citation>
    <scope>X-RAY CRYSTALLOGRAPHY (1.40 ANGSTROMS) OF 44-116</scope>
    <scope>DISULFIDE BONDS</scope>
</reference>
<dbReference type="OrthoDB" id="1928998at2759"/>
<comment type="similarity">
    <text evidence="1 7">Belongs to the Bowman-Birk serine protease inhibitor family.</text>
</comment>
<feature type="chain" id="PRO_5010175140" evidence="8">
    <location>
        <begin position="27"/>
        <end position="116"/>
    </location>
</feature>
<feature type="disulfide bond" evidence="6 12">
    <location>
        <begin position="60"/>
        <end position="105"/>
    </location>
</feature>
<dbReference type="PANTHER" id="PTHR33479">
    <property type="entry name" value="BOWMAN-BIRK TYPE BRAN TRYPSIN INHIBITOR"/>
    <property type="match status" value="1"/>
</dbReference>
<dbReference type="SMR" id="A0A1S2XQ25"/>
<feature type="disulfide bond" evidence="6 12">
    <location>
        <begin position="62"/>
        <end position="70"/>
    </location>
</feature>
<proteinExistence type="evidence at protein level"/>
<dbReference type="InterPro" id="IPR000877">
    <property type="entry name" value="Prot_inh_BBI"/>
</dbReference>
<dbReference type="Proteomes" id="UP000087171">
    <property type="component" value="Chromosome Ca3"/>
</dbReference>
<dbReference type="eggNOG" id="ENOG502SV3Z">
    <property type="taxonomic scope" value="Eukaryota"/>
</dbReference>
<feature type="disulfide bond" evidence="6 12">
    <location>
        <begin position="83"/>
        <end position="98"/>
    </location>
</feature>
<feature type="signal peptide" evidence="8">
    <location>
        <begin position="1"/>
        <end position="26"/>
    </location>
</feature>
<feature type="disulfide bond" evidence="6 12">
    <location>
        <begin position="79"/>
        <end position="86"/>
    </location>
</feature>
<protein>
    <submittedName>
        <fullName evidence="11">Bowman-Birk type proteinase inhibitor-like</fullName>
    </submittedName>
</protein>
<accession>A0A1S2XQ25</accession>
<dbReference type="GO" id="GO:0005576">
    <property type="term" value="C:extracellular region"/>
    <property type="evidence" value="ECO:0007669"/>
    <property type="project" value="InterPro"/>
</dbReference>
<evidence type="ECO:0000256" key="7">
    <source>
        <dbReference type="RuleBase" id="RU003856"/>
    </source>
</evidence>
<name>A0A1S2XQ25_CICAR</name>
<keyword evidence="12" id="KW-0002">3D-structure</keyword>
<evidence type="ECO:0000259" key="9">
    <source>
        <dbReference type="SMART" id="SM00269"/>
    </source>
</evidence>
<keyword evidence="8" id="KW-0732">Signal</keyword>
<evidence type="ECO:0007829" key="12">
    <source>
        <dbReference type="PDB" id="6LH6"/>
    </source>
</evidence>
<feature type="disulfide bond" evidence="6 12">
    <location>
        <begin position="57"/>
        <end position="72"/>
    </location>
</feature>
<evidence type="ECO:0000256" key="2">
    <source>
        <dbReference type="ARBA" id="ARBA00022690"/>
    </source>
</evidence>
<evidence type="ECO:0000256" key="5">
    <source>
        <dbReference type="PIRSR" id="PIRSR600877-50"/>
    </source>
</evidence>
<dbReference type="Pfam" id="PF00228">
    <property type="entry name" value="Bowman-Birk_leg"/>
    <property type="match status" value="2"/>
</dbReference>
<evidence type="ECO:0000313" key="10">
    <source>
        <dbReference type="Proteomes" id="UP000087171"/>
    </source>
</evidence>
<evidence type="ECO:0000256" key="3">
    <source>
        <dbReference type="ARBA" id="ARBA00022900"/>
    </source>
</evidence>
<feature type="domain" description="Bowman-Birk serine protease inhibitors family" evidence="9">
    <location>
        <begin position="56"/>
        <end position="109"/>
    </location>
</feature>
<reference evidence="11" key="3">
    <citation type="submission" date="2025-08" db="UniProtKB">
        <authorList>
            <consortium name="RefSeq"/>
        </authorList>
    </citation>
    <scope>IDENTIFICATION</scope>
    <source>
        <tissue evidence="11">Etiolated seedlings</tissue>
    </source>
</reference>
<dbReference type="PaxDb" id="3827-XP_004492724.1"/>
<feature type="disulfide bond" evidence="6 12">
    <location>
        <begin position="56"/>
        <end position="109"/>
    </location>
</feature>
<organism evidence="10 11">
    <name type="scientific">Cicer arietinum</name>
    <name type="common">Chickpea</name>
    <name type="synonym">Garbanzo</name>
    <dbReference type="NCBI Taxonomy" id="3827"/>
    <lineage>
        <taxon>Eukaryota</taxon>
        <taxon>Viridiplantae</taxon>
        <taxon>Streptophyta</taxon>
        <taxon>Embryophyta</taxon>
        <taxon>Tracheophyta</taxon>
        <taxon>Spermatophyta</taxon>
        <taxon>Magnoliopsida</taxon>
        <taxon>eudicotyledons</taxon>
        <taxon>Gunneridae</taxon>
        <taxon>Pentapetalae</taxon>
        <taxon>rosids</taxon>
        <taxon>fabids</taxon>
        <taxon>Fabales</taxon>
        <taxon>Fabaceae</taxon>
        <taxon>Papilionoideae</taxon>
        <taxon>50 kb inversion clade</taxon>
        <taxon>NPAAA clade</taxon>
        <taxon>Hologalegina</taxon>
        <taxon>IRL clade</taxon>
        <taxon>Cicereae</taxon>
        <taxon>Cicer</taxon>
    </lineage>
</organism>
<feature type="disulfide bond" evidence="6 12">
    <location>
        <begin position="88"/>
        <end position="96"/>
    </location>
</feature>
<dbReference type="InterPro" id="IPR035995">
    <property type="entry name" value="Bowman-Birk_prot_inh"/>
</dbReference>
<dbReference type="SUPFAM" id="SSF57247">
    <property type="entry name" value="Bowman-Birk inhibitor, BBI"/>
    <property type="match status" value="1"/>
</dbReference>
<keyword evidence="4 6" id="KW-1015">Disulfide bond</keyword>
<sequence>MELKKKSLMSLGLFVLLLGFIATIEGRFDTKRRPLMNLHYNGDGVGYKVKSTTTACCDSCVCTKSIPPQCRCNDMGETCHSACKQCICALSYPPICRCMDNTGFCYDSCSKSKDQD</sequence>
<feature type="site" description="Reactive bond for trypsin" evidence="5">
    <location>
        <begin position="64"/>
        <end position="65"/>
    </location>
</feature>
<gene>
    <name evidence="11" type="primary">LOC101502102</name>
</gene>
<dbReference type="GO" id="GO:0004867">
    <property type="term" value="F:serine-type endopeptidase inhibitor activity"/>
    <property type="evidence" value="ECO:0007669"/>
    <property type="project" value="UniProtKB-KW"/>
</dbReference>
<dbReference type="RefSeq" id="XP_004492724.1">
    <property type="nucleotide sequence ID" value="XM_004492667.3"/>
</dbReference>
<evidence type="ECO:0000256" key="6">
    <source>
        <dbReference type="PIRSR" id="PIRSR600877-51"/>
    </source>
</evidence>
<keyword evidence="10" id="KW-1185">Reference proteome</keyword>
<keyword evidence="2 7" id="KW-0646">Protease inhibitor</keyword>
<feature type="site" description="Reactive bond for trypsin" evidence="5">
    <location>
        <begin position="90"/>
        <end position="91"/>
    </location>
</feature>
<reference evidence="10" key="1">
    <citation type="journal article" date="2013" name="Nat. Biotechnol.">
        <title>Draft genome sequence of chickpea (Cicer arietinum) provides a resource for trait improvement.</title>
        <authorList>
            <person name="Varshney R.K."/>
            <person name="Song C."/>
            <person name="Saxena R.K."/>
            <person name="Azam S."/>
            <person name="Yu S."/>
            <person name="Sharpe A.G."/>
            <person name="Cannon S."/>
            <person name="Baek J."/>
            <person name="Rosen B.D."/>
            <person name="Tar'an B."/>
            <person name="Millan T."/>
            <person name="Zhang X."/>
            <person name="Ramsay L.D."/>
            <person name="Iwata A."/>
            <person name="Wang Y."/>
            <person name="Nelson W."/>
            <person name="Farmer A.D."/>
            <person name="Gaur P.M."/>
            <person name="Soderlund C."/>
            <person name="Penmetsa R.V."/>
            <person name="Xu C."/>
            <person name="Bharti A.K."/>
            <person name="He W."/>
            <person name="Winter P."/>
            <person name="Zhao S."/>
            <person name="Hane J.K."/>
            <person name="Carrasquilla-Garcia N."/>
            <person name="Condie J.A."/>
            <person name="Upadhyaya H.D."/>
            <person name="Luo M.C."/>
            <person name="Thudi M."/>
            <person name="Gowda C.L."/>
            <person name="Singh N.P."/>
            <person name="Lichtenzveig J."/>
            <person name="Gali K.K."/>
            <person name="Rubio J."/>
            <person name="Nadarajan N."/>
            <person name="Dolezel J."/>
            <person name="Bansal K.C."/>
            <person name="Xu X."/>
            <person name="Edwards D."/>
            <person name="Zhang G."/>
            <person name="Kahl G."/>
            <person name="Gil J."/>
            <person name="Singh K.B."/>
            <person name="Datta S.K."/>
            <person name="Jackson S.A."/>
            <person name="Wang J."/>
            <person name="Cook D.R."/>
        </authorList>
    </citation>
    <scope>NUCLEOTIDE SEQUENCE [LARGE SCALE GENOMIC DNA]</scope>
    <source>
        <strain evidence="10">cv. CDC Frontier</strain>
    </source>
</reference>
<evidence type="ECO:0000256" key="1">
    <source>
        <dbReference type="ARBA" id="ARBA00008506"/>
    </source>
</evidence>
<evidence type="ECO:0000256" key="8">
    <source>
        <dbReference type="SAM" id="SignalP"/>
    </source>
</evidence>
<dbReference type="PDBsum" id="6LH6"/>
<evidence type="ECO:0000313" key="11">
    <source>
        <dbReference type="RefSeq" id="XP_004492724.1"/>
    </source>
</evidence>
<dbReference type="PDB" id="6LH6">
    <property type="method" value="X-ray"/>
    <property type="resolution" value="1.40 A"/>
    <property type="chains" value="A/B=44-116"/>
</dbReference>
<evidence type="ECO:0000256" key="4">
    <source>
        <dbReference type="ARBA" id="ARBA00023157"/>
    </source>
</evidence>
<dbReference type="AlphaFoldDB" id="A0A1S2XQ25"/>